<dbReference type="Pfam" id="PF02668">
    <property type="entry name" value="TauD"/>
    <property type="match status" value="1"/>
</dbReference>
<organism evidence="7 8">
    <name type="scientific">Enhydrobacter aerosaccus</name>
    <dbReference type="NCBI Taxonomy" id="225324"/>
    <lineage>
        <taxon>Bacteria</taxon>
        <taxon>Pseudomonadati</taxon>
        <taxon>Pseudomonadota</taxon>
        <taxon>Alphaproteobacteria</taxon>
        <taxon>Hyphomicrobiales</taxon>
        <taxon>Enhydrobacter</taxon>
    </lineage>
</organism>
<reference evidence="8" key="1">
    <citation type="submission" date="2017-02" db="EMBL/GenBank/DDBJ databases">
        <authorList>
            <person name="Varghese N."/>
            <person name="Submissions S."/>
        </authorList>
    </citation>
    <scope>NUCLEOTIDE SEQUENCE [LARGE SCALE GENOMIC DNA]</scope>
    <source>
        <strain evidence="8">ATCC 27094</strain>
    </source>
</reference>
<dbReference type="STRING" id="225324.SAMN02745126_02711"/>
<dbReference type="PANTHER" id="PTHR30468:SF1">
    <property type="entry name" value="ALPHA-KETOGLUTARATE-DEPENDENT SULFONATE DIOXYGENASE"/>
    <property type="match status" value="1"/>
</dbReference>
<dbReference type="EMBL" id="FUWJ01000002">
    <property type="protein sequence ID" value="SJZ88729.1"/>
    <property type="molecule type" value="Genomic_DNA"/>
</dbReference>
<dbReference type="RefSeq" id="WP_170920925.1">
    <property type="nucleotide sequence ID" value="NZ_FUWJ01000002.1"/>
</dbReference>
<dbReference type="InterPro" id="IPR003819">
    <property type="entry name" value="TauD/TfdA-like"/>
</dbReference>
<evidence type="ECO:0000256" key="4">
    <source>
        <dbReference type="ARBA" id="ARBA00023002"/>
    </source>
</evidence>
<evidence type="ECO:0000313" key="7">
    <source>
        <dbReference type="EMBL" id="SJZ88729.1"/>
    </source>
</evidence>
<evidence type="ECO:0000256" key="2">
    <source>
        <dbReference type="ARBA" id="ARBA00022723"/>
    </source>
</evidence>
<dbReference type="InterPro" id="IPR051323">
    <property type="entry name" value="AtsK-like"/>
</dbReference>
<evidence type="ECO:0000256" key="5">
    <source>
        <dbReference type="ARBA" id="ARBA00023004"/>
    </source>
</evidence>
<dbReference type="AlphaFoldDB" id="A0A1T4PB63"/>
<name>A0A1T4PB63_9HYPH</name>
<sequence length="297" mass="33930">MEQMDWRAAAAARGLTIMDLADHAGTAIEGLDLREPLDTQTRSLIRAACIDRVVLLFRGQQQLPPADFLAFARQFGGRPDLHSLRHYCLPEHHEIFVVGNVHEKQASVGSPRVGLNWHTDHYHLPEPGLFTYLHAIEVPVGQGDTRYANGIAAYEALPPEKRAQIEGMKVLHSRARLFKNLFPEASEEEMEAERRKIPDVIHPLVRTHPELSRRGLYLGGEWGSCIDGMGAEEAQALYDELLHHMIQDRFCYRHAWQPGDVLMSDNRCSMHRASEWDEQTKVRRLHRIITIDDRAPY</sequence>
<gene>
    <name evidence="7" type="ORF">SAMN02745126_02711</name>
</gene>
<comment type="similarity">
    <text evidence="1">Belongs to the TfdA dioxygenase family.</text>
</comment>
<dbReference type="SUPFAM" id="SSF51197">
    <property type="entry name" value="Clavaminate synthase-like"/>
    <property type="match status" value="1"/>
</dbReference>
<dbReference type="InterPro" id="IPR042098">
    <property type="entry name" value="TauD-like_sf"/>
</dbReference>
<keyword evidence="5" id="KW-0408">Iron</keyword>
<evidence type="ECO:0000259" key="6">
    <source>
        <dbReference type="Pfam" id="PF02668"/>
    </source>
</evidence>
<keyword evidence="2" id="KW-0479">Metal-binding</keyword>
<keyword evidence="4" id="KW-0560">Oxidoreductase</keyword>
<evidence type="ECO:0000313" key="8">
    <source>
        <dbReference type="Proteomes" id="UP000190092"/>
    </source>
</evidence>
<evidence type="ECO:0000256" key="3">
    <source>
        <dbReference type="ARBA" id="ARBA00022964"/>
    </source>
</evidence>
<dbReference type="GO" id="GO:0000908">
    <property type="term" value="F:taurine dioxygenase activity"/>
    <property type="evidence" value="ECO:0007669"/>
    <property type="project" value="TreeGrafter"/>
</dbReference>
<dbReference type="Gene3D" id="3.60.130.10">
    <property type="entry name" value="Clavaminate synthase-like"/>
    <property type="match status" value="1"/>
</dbReference>
<feature type="domain" description="TauD/TfdA-like" evidence="6">
    <location>
        <begin position="20"/>
        <end position="288"/>
    </location>
</feature>
<dbReference type="PANTHER" id="PTHR30468">
    <property type="entry name" value="ALPHA-KETOGLUTARATE-DEPENDENT SULFONATE DIOXYGENASE"/>
    <property type="match status" value="1"/>
</dbReference>
<dbReference type="GO" id="GO:0005737">
    <property type="term" value="C:cytoplasm"/>
    <property type="evidence" value="ECO:0007669"/>
    <property type="project" value="TreeGrafter"/>
</dbReference>
<keyword evidence="3 7" id="KW-0223">Dioxygenase</keyword>
<evidence type="ECO:0000256" key="1">
    <source>
        <dbReference type="ARBA" id="ARBA00005896"/>
    </source>
</evidence>
<dbReference type="GO" id="GO:0006790">
    <property type="term" value="P:sulfur compound metabolic process"/>
    <property type="evidence" value="ECO:0007669"/>
    <property type="project" value="TreeGrafter"/>
</dbReference>
<keyword evidence="8" id="KW-1185">Reference proteome</keyword>
<proteinExistence type="inferred from homology"/>
<accession>A0A1T4PB63</accession>
<dbReference type="GO" id="GO:0046872">
    <property type="term" value="F:metal ion binding"/>
    <property type="evidence" value="ECO:0007669"/>
    <property type="project" value="UniProtKB-KW"/>
</dbReference>
<dbReference type="Proteomes" id="UP000190092">
    <property type="component" value="Unassembled WGS sequence"/>
</dbReference>
<protein>
    <submittedName>
        <fullName evidence="7">Taurine dioxygenase</fullName>
    </submittedName>
</protein>